<feature type="signal peptide" evidence="8">
    <location>
        <begin position="1"/>
        <end position="22"/>
    </location>
</feature>
<reference evidence="11" key="1">
    <citation type="thesis" date="2020" institute="ProQuest LLC" country="789 East Eisenhower Parkway, Ann Arbor, MI, USA">
        <title>Comparative Genomics and Chromosome Evolution.</title>
        <authorList>
            <person name="Mudd A.B."/>
        </authorList>
    </citation>
    <scope>NUCLEOTIDE SEQUENCE</scope>
    <source>
        <strain evidence="11">237g6f4</strain>
        <tissue evidence="11">Blood</tissue>
    </source>
</reference>
<feature type="domain" description="CUB" evidence="9">
    <location>
        <begin position="872"/>
        <end position="979"/>
    </location>
</feature>
<keyword evidence="8" id="KW-0732">Signal</keyword>
<evidence type="ECO:0000256" key="8">
    <source>
        <dbReference type="SAM" id="SignalP"/>
    </source>
</evidence>
<dbReference type="Gene3D" id="2.60.120.290">
    <property type="entry name" value="Spermadhesin, CUB domain"/>
    <property type="match status" value="3"/>
</dbReference>
<evidence type="ECO:0000256" key="2">
    <source>
        <dbReference type="ARBA" id="ARBA00022801"/>
    </source>
</evidence>
<evidence type="ECO:0000256" key="6">
    <source>
        <dbReference type="ARBA" id="ARBA00024195"/>
    </source>
</evidence>
<dbReference type="EMBL" id="WNYA01000007">
    <property type="protein sequence ID" value="KAG8564517.1"/>
    <property type="molecule type" value="Genomic_DNA"/>
</dbReference>
<dbReference type="SUPFAM" id="SSF50494">
    <property type="entry name" value="Trypsin-like serine proteases"/>
    <property type="match status" value="2"/>
</dbReference>
<feature type="domain" description="Peptidase S1" evidence="10">
    <location>
        <begin position="592"/>
        <end position="821"/>
    </location>
</feature>
<evidence type="ECO:0000313" key="12">
    <source>
        <dbReference type="Proteomes" id="UP000824782"/>
    </source>
</evidence>
<evidence type="ECO:0000259" key="9">
    <source>
        <dbReference type="PROSITE" id="PS01180"/>
    </source>
</evidence>
<dbReference type="Pfam" id="PF00431">
    <property type="entry name" value="CUB"/>
    <property type="match status" value="3"/>
</dbReference>
<dbReference type="PANTHER" id="PTHR24252:SF18">
    <property type="entry name" value="OVOCHYMASE 1"/>
    <property type="match status" value="1"/>
</dbReference>
<name>A0AAV7ATP3_ENGPU</name>
<keyword evidence="1" id="KW-0645">Protease</keyword>
<dbReference type="GO" id="GO:0004252">
    <property type="term" value="F:serine-type endopeptidase activity"/>
    <property type="evidence" value="ECO:0007669"/>
    <property type="project" value="InterPro"/>
</dbReference>
<dbReference type="CDD" id="cd00190">
    <property type="entry name" value="Tryp_SPc"/>
    <property type="match status" value="2"/>
</dbReference>
<dbReference type="PANTHER" id="PTHR24252">
    <property type="entry name" value="ACROSIN-RELATED"/>
    <property type="match status" value="1"/>
</dbReference>
<protein>
    <recommendedName>
        <fullName evidence="13">Ovochymase-1</fullName>
    </recommendedName>
</protein>
<comment type="caution">
    <text evidence="11">The sequence shown here is derived from an EMBL/GenBank/DDBJ whole genome shotgun (WGS) entry which is preliminary data.</text>
</comment>
<keyword evidence="12" id="KW-1185">Reference proteome</keyword>
<evidence type="ECO:0000256" key="1">
    <source>
        <dbReference type="ARBA" id="ARBA00022670"/>
    </source>
</evidence>
<dbReference type="Gene3D" id="2.40.10.10">
    <property type="entry name" value="Trypsin-like serine proteases"/>
    <property type="match status" value="2"/>
</dbReference>
<comment type="similarity">
    <text evidence="6">Belongs to the peptidase S1 family. CLIP subfamily.</text>
</comment>
<dbReference type="SMART" id="SM00042">
    <property type="entry name" value="CUB"/>
    <property type="match status" value="2"/>
</dbReference>
<keyword evidence="3" id="KW-0720">Serine protease</keyword>
<evidence type="ECO:0000256" key="3">
    <source>
        <dbReference type="ARBA" id="ARBA00022825"/>
    </source>
</evidence>
<dbReference type="PROSITE" id="PS00135">
    <property type="entry name" value="TRYPSIN_SER"/>
    <property type="match status" value="1"/>
</dbReference>
<evidence type="ECO:0000256" key="5">
    <source>
        <dbReference type="ARBA" id="ARBA00023157"/>
    </source>
</evidence>
<feature type="disulfide bond" evidence="7">
    <location>
        <begin position="872"/>
        <end position="899"/>
    </location>
</feature>
<feature type="chain" id="PRO_5043922065" description="Ovochymase-1" evidence="8">
    <location>
        <begin position="23"/>
        <end position="979"/>
    </location>
</feature>
<comment type="caution">
    <text evidence="7">Lacks conserved residue(s) required for the propagation of feature annotation.</text>
</comment>
<dbReference type="InterPro" id="IPR033116">
    <property type="entry name" value="TRYPSIN_SER"/>
</dbReference>
<dbReference type="InterPro" id="IPR001314">
    <property type="entry name" value="Peptidase_S1A"/>
</dbReference>
<dbReference type="AlphaFoldDB" id="A0AAV7ATP3"/>
<dbReference type="InterPro" id="IPR043504">
    <property type="entry name" value="Peptidase_S1_PA_chymotrypsin"/>
</dbReference>
<dbReference type="InterPro" id="IPR000859">
    <property type="entry name" value="CUB_dom"/>
</dbReference>
<dbReference type="CDD" id="cd00041">
    <property type="entry name" value="CUB"/>
    <property type="match status" value="3"/>
</dbReference>
<evidence type="ECO:0008006" key="13">
    <source>
        <dbReference type="Google" id="ProtNLM"/>
    </source>
</evidence>
<evidence type="ECO:0000256" key="4">
    <source>
        <dbReference type="ARBA" id="ARBA00023145"/>
    </source>
</evidence>
<keyword evidence="2" id="KW-0378">Hydrolase</keyword>
<dbReference type="SMART" id="SM00020">
    <property type="entry name" value="Tryp_SPc"/>
    <property type="match status" value="2"/>
</dbReference>
<evidence type="ECO:0000256" key="7">
    <source>
        <dbReference type="PROSITE-ProRule" id="PRU00059"/>
    </source>
</evidence>
<proteinExistence type="inferred from homology"/>
<evidence type="ECO:0000259" key="10">
    <source>
        <dbReference type="PROSITE" id="PS50240"/>
    </source>
</evidence>
<dbReference type="InterPro" id="IPR001254">
    <property type="entry name" value="Trypsin_dom"/>
</dbReference>
<organism evidence="11 12">
    <name type="scientific">Engystomops pustulosus</name>
    <name type="common">Tungara frog</name>
    <name type="synonym">Physalaemus pustulosus</name>
    <dbReference type="NCBI Taxonomy" id="76066"/>
    <lineage>
        <taxon>Eukaryota</taxon>
        <taxon>Metazoa</taxon>
        <taxon>Chordata</taxon>
        <taxon>Craniata</taxon>
        <taxon>Vertebrata</taxon>
        <taxon>Euteleostomi</taxon>
        <taxon>Amphibia</taxon>
        <taxon>Batrachia</taxon>
        <taxon>Anura</taxon>
        <taxon>Neobatrachia</taxon>
        <taxon>Hyloidea</taxon>
        <taxon>Leptodactylidae</taxon>
        <taxon>Leiuperinae</taxon>
        <taxon>Engystomops</taxon>
    </lineage>
</organism>
<accession>A0AAV7ATP3</accession>
<gene>
    <name evidence="11" type="ORF">GDO81_016502</name>
</gene>
<feature type="domain" description="CUB" evidence="9">
    <location>
        <begin position="314"/>
        <end position="424"/>
    </location>
</feature>
<feature type="domain" description="Peptidase S1" evidence="10">
    <location>
        <begin position="48"/>
        <end position="298"/>
    </location>
</feature>
<keyword evidence="4" id="KW-0865">Zymogen</keyword>
<dbReference type="GO" id="GO:0006508">
    <property type="term" value="P:proteolysis"/>
    <property type="evidence" value="ECO:0007669"/>
    <property type="project" value="UniProtKB-KW"/>
</dbReference>
<feature type="disulfide bond" evidence="7">
    <location>
        <begin position="434"/>
        <end position="461"/>
    </location>
</feature>
<dbReference type="InterPro" id="IPR009003">
    <property type="entry name" value="Peptidase_S1_PA"/>
</dbReference>
<dbReference type="PROSITE" id="PS50240">
    <property type="entry name" value="TRYPSIN_DOM"/>
    <property type="match status" value="2"/>
</dbReference>
<dbReference type="FunFam" id="2.40.10.10:FF:000002">
    <property type="entry name" value="Transmembrane protease serine"/>
    <property type="match status" value="2"/>
</dbReference>
<dbReference type="Proteomes" id="UP000824782">
    <property type="component" value="Unassembled WGS sequence"/>
</dbReference>
<dbReference type="PROSITE" id="PS01180">
    <property type="entry name" value="CUB"/>
    <property type="match status" value="3"/>
</dbReference>
<dbReference type="FunFam" id="2.60.120.290:FF:000005">
    <property type="entry name" value="Procollagen C-endopeptidase enhancer 1"/>
    <property type="match status" value="2"/>
</dbReference>
<keyword evidence="5 7" id="KW-1015">Disulfide bond</keyword>
<dbReference type="InterPro" id="IPR035914">
    <property type="entry name" value="Sperma_CUB_dom_sf"/>
</dbReference>
<feature type="domain" description="CUB" evidence="9">
    <location>
        <begin position="434"/>
        <end position="546"/>
    </location>
</feature>
<sequence length="979" mass="108100">MAETSLVSVLLLLTFMTHVGRGELGRASRCGERPAVNDGVNYSLLSRIVGGTSAKKGESPWIVSFFEKDGKHFVEEPLLVKKTTYLQCSLCNGKNVESYLKVFVGDHDFIVKEITEQSFPIKAIYKHPNFHPNKPYNYDIAIVELTGHIRFDKSVQPACLPNPDDVFAPGSLCIALGWGRLLENGKLPSSLQQVALPLIEPRRCLHIMGTVDRRLTFETAVCAGYPEGGRDACQGDSGSPLLCQRSHGRWVLIGVTSWGLGCARNWKDNAQLPLEKRGSPGVFTDIQRLLNWLSTNLNQDKSEFPAPQVQCSTKDGILKATNGGISLPNGTRKYYSNNEKCVWTVSVPKGKRILLIFDHFDIEWDYSCDLDYLVIYSALGRLIGKFCGDVKPRPLLIPDSSITLKFISDFQEYKTGFSLFFQGVEPNLYPDSECGSVSVIFEEGEIQTMNHPQEYSSLANCQWVIHGPMYHVIKLTFLVFEIEPSKDCIFDRLVVYHDLQETIMAGKFCGFTLPDPVLSSSNVMQITFTSDHSGNYIGFQATISFIPSSRNIKPGIQLNENYHPRTSDETPEHYDEVCGTSSVPPRFNHRSIATAEEANPNSWPWHVSVNFGNKHVCNGAVVSENLVLTSANCVAGREAFRSVGLIVAGLHDLESSSQAQKQPVKKIIIHPRYNPSSKNNDFALIQLQRPFQYNSYVRPICLPYGHSKMEPSDLGVVTGWHLNVKLSSKLQQLEVPVLLDDVCKKLNGGITDSMFCGGTISGEDSASCLAQSGAPLVYLSDSGNYFIYGIVSWGVGCSENPKPGVYSKVSSAVQWISDMIDSAQNTKYTGNEPRQSLTRLDELLNQAQEKSLRPEHLPSNGSGSTQDVYVACKDVMALQSPGEIKLVAISKDDPESVRCQLIIQAPKDQFILLNFKGLNTSCEHHSLVVYEGDTSNKTIKGKICGGEDPDIVKSTGPVVIMEAGGATPDDELNVLHNQN</sequence>
<dbReference type="Pfam" id="PF00089">
    <property type="entry name" value="Trypsin"/>
    <property type="match status" value="2"/>
</dbReference>
<dbReference type="SUPFAM" id="SSF49854">
    <property type="entry name" value="Spermadhesin, CUB domain"/>
    <property type="match status" value="3"/>
</dbReference>
<evidence type="ECO:0000313" key="11">
    <source>
        <dbReference type="EMBL" id="KAG8564517.1"/>
    </source>
</evidence>
<dbReference type="PRINTS" id="PR00722">
    <property type="entry name" value="CHYMOTRYPSIN"/>
</dbReference>